<feature type="region of interest" description="Disordered" evidence="1">
    <location>
        <begin position="1"/>
        <end position="36"/>
    </location>
</feature>
<dbReference type="InterPro" id="IPR028020">
    <property type="entry name" value="ASX_DEUBAD_dom"/>
</dbReference>
<dbReference type="STRING" id="686832.A0A0C2XI38"/>
<dbReference type="Pfam" id="PF13919">
    <property type="entry name" value="ASXH"/>
    <property type="match status" value="1"/>
</dbReference>
<dbReference type="OrthoDB" id="2289918at2759"/>
<dbReference type="HOGENOM" id="CLU_758690_0_0_1"/>
<feature type="region of interest" description="Disordered" evidence="1">
    <location>
        <begin position="91"/>
        <end position="112"/>
    </location>
</feature>
<accession>A0A0C2XI38</accession>
<evidence type="ECO:0000259" key="2">
    <source>
        <dbReference type="Pfam" id="PF13919"/>
    </source>
</evidence>
<dbReference type="AlphaFoldDB" id="A0A0C2XI38"/>
<gene>
    <name evidence="3" type="ORF">M413DRAFT_423424</name>
</gene>
<protein>
    <recommendedName>
        <fullName evidence="2">ASX DEUBAD domain-containing protein</fullName>
    </recommendedName>
</protein>
<organism evidence="3 4">
    <name type="scientific">Hebeloma cylindrosporum</name>
    <dbReference type="NCBI Taxonomy" id="76867"/>
    <lineage>
        <taxon>Eukaryota</taxon>
        <taxon>Fungi</taxon>
        <taxon>Dikarya</taxon>
        <taxon>Basidiomycota</taxon>
        <taxon>Agaricomycotina</taxon>
        <taxon>Agaricomycetes</taxon>
        <taxon>Agaricomycetidae</taxon>
        <taxon>Agaricales</taxon>
        <taxon>Agaricineae</taxon>
        <taxon>Hymenogastraceae</taxon>
        <taxon>Hebeloma</taxon>
    </lineage>
</organism>
<keyword evidence="4" id="KW-1185">Reference proteome</keyword>
<name>A0A0C2XI38_HEBCY</name>
<dbReference type="Proteomes" id="UP000053424">
    <property type="component" value="Unassembled WGS sequence"/>
</dbReference>
<feature type="domain" description="ASX DEUBAD" evidence="2">
    <location>
        <begin position="40"/>
        <end position="180"/>
    </location>
</feature>
<evidence type="ECO:0000313" key="3">
    <source>
        <dbReference type="EMBL" id="KIM37513.1"/>
    </source>
</evidence>
<reference evidence="4" key="2">
    <citation type="submission" date="2015-01" db="EMBL/GenBank/DDBJ databases">
        <title>Evolutionary Origins and Diversification of the Mycorrhizal Mutualists.</title>
        <authorList>
            <consortium name="DOE Joint Genome Institute"/>
            <consortium name="Mycorrhizal Genomics Consortium"/>
            <person name="Kohler A."/>
            <person name="Kuo A."/>
            <person name="Nagy L.G."/>
            <person name="Floudas D."/>
            <person name="Copeland A."/>
            <person name="Barry K.W."/>
            <person name="Cichocki N."/>
            <person name="Veneault-Fourrey C."/>
            <person name="LaButti K."/>
            <person name="Lindquist E.A."/>
            <person name="Lipzen A."/>
            <person name="Lundell T."/>
            <person name="Morin E."/>
            <person name="Murat C."/>
            <person name="Riley R."/>
            <person name="Ohm R."/>
            <person name="Sun H."/>
            <person name="Tunlid A."/>
            <person name="Henrissat B."/>
            <person name="Grigoriev I.V."/>
            <person name="Hibbett D.S."/>
            <person name="Martin F."/>
        </authorList>
    </citation>
    <scope>NUCLEOTIDE SEQUENCE [LARGE SCALE GENOMIC DNA]</scope>
    <source>
        <strain evidence="4">h7</strain>
    </source>
</reference>
<evidence type="ECO:0000256" key="1">
    <source>
        <dbReference type="SAM" id="MobiDB-lite"/>
    </source>
</evidence>
<sequence length="351" mass="39146">MDRPRRTVRQPIKPPQTVAPEPIARPTKRRLPTPDPADYLKTLLESSKSDLVSLDMNDIINANTWGMLSEDGRARLRSLLPPTVFSDYRETLGEDHPATKDTEPKAGSCSKGEDANATLTELNLSVFTDPHFLAAARTFQDHLYLGWFTDAHAEKVRQFQEGVMKGTMSAPWKDEIWERDNVALVAVEPDIEAVSSARAGGASQVKLFTLAKKGIIRVGDVIAYKRAFATSEVVEKDVIVQSVHPKTYALTVLTQPGAVKYLPSHLLTEPPEEPSAPTLSMTITSPSMLETGLLDTDGRMEKARRPNGNAWKSFTVWRWRGGGNWRAEDDRGGRENHGTLFYLRGSYYHEM</sequence>
<evidence type="ECO:0000313" key="4">
    <source>
        <dbReference type="Proteomes" id="UP000053424"/>
    </source>
</evidence>
<reference evidence="3 4" key="1">
    <citation type="submission" date="2014-04" db="EMBL/GenBank/DDBJ databases">
        <authorList>
            <consortium name="DOE Joint Genome Institute"/>
            <person name="Kuo A."/>
            <person name="Gay G."/>
            <person name="Dore J."/>
            <person name="Kohler A."/>
            <person name="Nagy L.G."/>
            <person name="Floudas D."/>
            <person name="Copeland A."/>
            <person name="Barry K.W."/>
            <person name="Cichocki N."/>
            <person name="Veneault-Fourrey C."/>
            <person name="LaButti K."/>
            <person name="Lindquist E.A."/>
            <person name="Lipzen A."/>
            <person name="Lundell T."/>
            <person name="Morin E."/>
            <person name="Murat C."/>
            <person name="Sun H."/>
            <person name="Tunlid A."/>
            <person name="Henrissat B."/>
            <person name="Grigoriev I.V."/>
            <person name="Hibbett D.S."/>
            <person name="Martin F."/>
            <person name="Nordberg H.P."/>
            <person name="Cantor M.N."/>
            <person name="Hua S.X."/>
        </authorList>
    </citation>
    <scope>NUCLEOTIDE SEQUENCE [LARGE SCALE GENOMIC DNA]</scope>
    <source>
        <strain evidence="4">h7</strain>
    </source>
</reference>
<dbReference type="EMBL" id="KN831797">
    <property type="protein sequence ID" value="KIM37513.1"/>
    <property type="molecule type" value="Genomic_DNA"/>
</dbReference>
<feature type="compositionally biased region" description="Basic and acidic residues" evidence="1">
    <location>
        <begin position="91"/>
        <end position="104"/>
    </location>
</feature>
<proteinExistence type="predicted"/>